<dbReference type="GO" id="GO:0016209">
    <property type="term" value="F:antioxidant activity"/>
    <property type="evidence" value="ECO:0007669"/>
    <property type="project" value="InterPro"/>
</dbReference>
<dbReference type="InterPro" id="IPR017937">
    <property type="entry name" value="Thioredoxin_CS"/>
</dbReference>
<evidence type="ECO:0000313" key="4">
    <source>
        <dbReference type="EMBL" id="SDI57027.1"/>
    </source>
</evidence>
<proteinExistence type="predicted"/>
<dbReference type="InterPro" id="IPR000866">
    <property type="entry name" value="AhpC/TSA"/>
</dbReference>
<dbReference type="PANTHER" id="PTHR42852:SF1">
    <property type="entry name" value="THIOREDOXIN-LIKE PROTEIN YNEN"/>
    <property type="match status" value="1"/>
</dbReference>
<feature type="compositionally biased region" description="Polar residues" evidence="2">
    <location>
        <begin position="31"/>
        <end position="44"/>
    </location>
</feature>
<dbReference type="InterPro" id="IPR050553">
    <property type="entry name" value="Thioredoxin_ResA/DsbE_sf"/>
</dbReference>
<feature type="region of interest" description="Disordered" evidence="2">
    <location>
        <begin position="30"/>
        <end position="63"/>
    </location>
</feature>
<evidence type="ECO:0000256" key="1">
    <source>
        <dbReference type="ARBA" id="ARBA00023157"/>
    </source>
</evidence>
<dbReference type="Gene3D" id="3.40.30.10">
    <property type="entry name" value="Glutaredoxin"/>
    <property type="match status" value="1"/>
</dbReference>
<evidence type="ECO:0000256" key="2">
    <source>
        <dbReference type="SAM" id="MobiDB-lite"/>
    </source>
</evidence>
<dbReference type="EMBL" id="FNEN01000003">
    <property type="protein sequence ID" value="SDI57027.1"/>
    <property type="molecule type" value="Genomic_DNA"/>
</dbReference>
<keyword evidence="5" id="KW-1185">Reference proteome</keyword>
<feature type="compositionally biased region" description="Acidic residues" evidence="2">
    <location>
        <begin position="47"/>
        <end position="63"/>
    </location>
</feature>
<dbReference type="Proteomes" id="UP000198853">
    <property type="component" value="Unassembled WGS sequence"/>
</dbReference>
<sequence>MKKGILIVIVIGALGWAIFDFVMSSDDSAEENNTVLDDSVQSPPTEGAEESDESDEFGLEEGEIAPDFELKTLDGETMRLSDYRGERVMLNFWATWCPPCRAEMPDMQKLYDEEDVVILAVNMTETENNLEEV</sequence>
<gene>
    <name evidence="4" type="ORF">SAMN04488123_103181</name>
</gene>
<dbReference type="PROSITE" id="PS51352">
    <property type="entry name" value="THIOREDOXIN_2"/>
    <property type="match status" value="1"/>
</dbReference>
<dbReference type="Pfam" id="PF00578">
    <property type="entry name" value="AhpC-TSA"/>
    <property type="match status" value="1"/>
</dbReference>
<reference evidence="4 5" key="1">
    <citation type="submission" date="2016-10" db="EMBL/GenBank/DDBJ databases">
        <authorList>
            <person name="de Groot N.N."/>
        </authorList>
    </citation>
    <scope>NUCLEOTIDE SEQUENCE [LARGE SCALE GENOMIC DNA]</scope>
    <source>
        <strain evidence="4 5">DSM 21771</strain>
    </source>
</reference>
<keyword evidence="1" id="KW-1015">Disulfide bond</keyword>
<dbReference type="InterPro" id="IPR013766">
    <property type="entry name" value="Thioredoxin_domain"/>
</dbReference>
<accession>A0A1G8LNK5</accession>
<dbReference type="CDD" id="cd02966">
    <property type="entry name" value="TlpA_like_family"/>
    <property type="match status" value="1"/>
</dbReference>
<organism evidence="4 5">
    <name type="scientific">Natribacillus halophilus</name>
    <dbReference type="NCBI Taxonomy" id="549003"/>
    <lineage>
        <taxon>Bacteria</taxon>
        <taxon>Bacillati</taxon>
        <taxon>Bacillota</taxon>
        <taxon>Bacilli</taxon>
        <taxon>Bacillales</taxon>
        <taxon>Bacillaceae</taxon>
        <taxon>Natribacillus</taxon>
    </lineage>
</organism>
<dbReference type="RefSeq" id="WP_342705460.1">
    <property type="nucleotide sequence ID" value="NZ_FNEN01000003.1"/>
</dbReference>
<dbReference type="SUPFAM" id="SSF52833">
    <property type="entry name" value="Thioredoxin-like"/>
    <property type="match status" value="1"/>
</dbReference>
<protein>
    <submittedName>
        <fullName evidence="4">AhpC/TSA family protein</fullName>
    </submittedName>
</protein>
<evidence type="ECO:0000259" key="3">
    <source>
        <dbReference type="PROSITE" id="PS51352"/>
    </source>
</evidence>
<feature type="domain" description="Thioredoxin" evidence="3">
    <location>
        <begin position="59"/>
        <end position="133"/>
    </location>
</feature>
<dbReference type="PANTHER" id="PTHR42852">
    <property type="entry name" value="THIOL:DISULFIDE INTERCHANGE PROTEIN DSBE"/>
    <property type="match status" value="1"/>
</dbReference>
<dbReference type="AlphaFoldDB" id="A0A1G8LNK5"/>
<dbReference type="PROSITE" id="PS00194">
    <property type="entry name" value="THIOREDOXIN_1"/>
    <property type="match status" value="1"/>
</dbReference>
<evidence type="ECO:0000313" key="5">
    <source>
        <dbReference type="Proteomes" id="UP000198853"/>
    </source>
</evidence>
<dbReference type="InterPro" id="IPR036249">
    <property type="entry name" value="Thioredoxin-like_sf"/>
</dbReference>
<dbReference type="GO" id="GO:0016491">
    <property type="term" value="F:oxidoreductase activity"/>
    <property type="evidence" value="ECO:0007669"/>
    <property type="project" value="InterPro"/>
</dbReference>
<name>A0A1G8LNK5_9BACI</name>